<dbReference type="GO" id="GO:0003677">
    <property type="term" value="F:DNA binding"/>
    <property type="evidence" value="ECO:0007669"/>
    <property type="project" value="InterPro"/>
</dbReference>
<dbReference type="STRING" id="1835702.A0A1F5LNX1"/>
<proteinExistence type="predicted"/>
<protein>
    <submittedName>
        <fullName evidence="1">Uncharacterized protein</fullName>
    </submittedName>
</protein>
<accession>A0A1F5LNX1</accession>
<dbReference type="EMBL" id="LXJU01000005">
    <property type="protein sequence ID" value="OGE54914.1"/>
    <property type="molecule type" value="Genomic_DNA"/>
</dbReference>
<dbReference type="Proteomes" id="UP000177622">
    <property type="component" value="Unassembled WGS sequence"/>
</dbReference>
<name>A0A1F5LNX1_PENAI</name>
<keyword evidence="2" id="KW-1185">Reference proteome</keyword>
<dbReference type="PANTHER" id="PTHR37535:SF2">
    <property type="entry name" value="FINGER DOMAIN PROTEIN, PUTATIVE (AFU_ORTHOLOGUE AFUA_6G09300)-RELATED"/>
    <property type="match status" value="1"/>
</dbReference>
<dbReference type="InterPro" id="IPR011010">
    <property type="entry name" value="DNA_brk_join_enz"/>
</dbReference>
<dbReference type="Pfam" id="PF11917">
    <property type="entry name" value="DUF3435"/>
    <property type="match status" value="1"/>
</dbReference>
<organism evidence="1 2">
    <name type="scientific">Penicillium arizonense</name>
    <dbReference type="NCBI Taxonomy" id="1835702"/>
    <lineage>
        <taxon>Eukaryota</taxon>
        <taxon>Fungi</taxon>
        <taxon>Dikarya</taxon>
        <taxon>Ascomycota</taxon>
        <taxon>Pezizomycotina</taxon>
        <taxon>Eurotiomycetes</taxon>
        <taxon>Eurotiomycetidae</taxon>
        <taxon>Eurotiales</taxon>
        <taxon>Aspergillaceae</taxon>
        <taxon>Penicillium</taxon>
    </lineage>
</organism>
<evidence type="ECO:0000313" key="1">
    <source>
        <dbReference type="EMBL" id="OGE54914.1"/>
    </source>
</evidence>
<dbReference type="GeneID" id="34574825"/>
<gene>
    <name evidence="1" type="ORF">PENARI_c005G12564</name>
</gene>
<dbReference type="AlphaFoldDB" id="A0A1F5LNX1"/>
<evidence type="ECO:0000313" key="2">
    <source>
        <dbReference type="Proteomes" id="UP000177622"/>
    </source>
</evidence>
<sequence>MSEVKQPFFDVVMLVVSMAFRDGVFESNIRSLEDIFATRVQPPRHSLQLKFVKEKLNVPVCRQPVSTSCGISTHEMKPLRYHTYLFYLKRLSLAVGMPRAMRPYDQRRGTGEAVEKTAPLPLLQQVMGHVYASTFQTYMNQRVQSHVQAAFLGIPSEDALMNILSHQSRYIDPRAPAHYDDLPASTRASLSTHPEIVGLQEMRNAIAREAKEMYGSMKNAVGTKIGELKAKTEAALRCAKAKLKKDTFNGARGEFFATIDTLEINRQLDPSLLDIDKQAYEPEKIVHRLNERRQVAELMQISMQGLSEKDDMAQRVNLVNALIELGRVGKSCLKGKQSLLHLRNLEIVPSRSPIDIAFSAFLNRITSATLLRPEKLENISKNIFGIISQLSPYPVLTNIASLC</sequence>
<dbReference type="OrthoDB" id="4485682at2759"/>
<reference evidence="1 2" key="1">
    <citation type="journal article" date="2016" name="Sci. Rep.">
        <title>Penicillium arizonense, a new, genome sequenced fungal species, reveals a high chemical diversity in secreted metabolites.</title>
        <authorList>
            <person name="Grijseels S."/>
            <person name="Nielsen J.C."/>
            <person name="Randelovic M."/>
            <person name="Nielsen J."/>
            <person name="Nielsen K.F."/>
            <person name="Workman M."/>
            <person name="Frisvad J.C."/>
        </authorList>
    </citation>
    <scope>NUCLEOTIDE SEQUENCE [LARGE SCALE GENOMIC DNA]</scope>
    <source>
        <strain evidence="1 2">CBS 141311</strain>
    </source>
</reference>
<dbReference type="RefSeq" id="XP_022490344.1">
    <property type="nucleotide sequence ID" value="XM_022630091.1"/>
</dbReference>
<dbReference type="InterPro" id="IPR021842">
    <property type="entry name" value="DUF3435"/>
</dbReference>
<dbReference type="SUPFAM" id="SSF56349">
    <property type="entry name" value="DNA breaking-rejoining enzymes"/>
    <property type="match status" value="1"/>
</dbReference>
<comment type="caution">
    <text evidence="1">The sequence shown here is derived from an EMBL/GenBank/DDBJ whole genome shotgun (WGS) entry which is preliminary data.</text>
</comment>
<dbReference type="PANTHER" id="PTHR37535">
    <property type="entry name" value="FLUG DOMAIN PROTEIN"/>
    <property type="match status" value="1"/>
</dbReference>